<organism evidence="6 7">
    <name type="scientific">Pseudoalteromonas rubra</name>
    <dbReference type="NCBI Taxonomy" id="43658"/>
    <lineage>
        <taxon>Bacteria</taxon>
        <taxon>Pseudomonadati</taxon>
        <taxon>Pseudomonadota</taxon>
        <taxon>Gammaproteobacteria</taxon>
        <taxon>Alteromonadales</taxon>
        <taxon>Pseudoalteromonadaceae</taxon>
        <taxon>Pseudoalteromonas</taxon>
    </lineage>
</organism>
<comment type="caution">
    <text evidence="6">The sequence shown here is derived from an EMBL/GenBank/DDBJ whole genome shotgun (WGS) entry which is preliminary data.</text>
</comment>
<keyword evidence="3 6" id="KW-0808">Transferase</keyword>
<evidence type="ECO:0000313" key="7">
    <source>
        <dbReference type="Proteomes" id="UP000310249"/>
    </source>
</evidence>
<dbReference type="InterPro" id="IPR015422">
    <property type="entry name" value="PyrdxlP-dep_Trfase_small"/>
</dbReference>
<dbReference type="EMBL" id="PNCI01000008">
    <property type="protein sequence ID" value="TMP31520.1"/>
    <property type="molecule type" value="Genomic_DNA"/>
</dbReference>
<dbReference type="GO" id="GO:0042802">
    <property type="term" value="F:identical protein binding"/>
    <property type="evidence" value="ECO:0007669"/>
    <property type="project" value="TreeGrafter"/>
</dbReference>
<dbReference type="Gene3D" id="3.40.640.10">
    <property type="entry name" value="Type I PLP-dependent aspartate aminotransferase-like (Major domain)"/>
    <property type="match status" value="1"/>
</dbReference>
<dbReference type="SUPFAM" id="SSF53383">
    <property type="entry name" value="PLP-dependent transferases"/>
    <property type="match status" value="1"/>
</dbReference>
<dbReference type="InterPro" id="IPR049704">
    <property type="entry name" value="Aminotrans_3_PPA_site"/>
</dbReference>
<sequence>MDLQQTVETLDQHWNPTAASLYRVSRRTMEQTAHNTVIRDHLGNEFLDFACSYGVFIVGHTQPEIQAAVTAQLEQVSIGAVGVEDQQTQRLSQRLAEMLPGDLNRSYYCNSGAEASELSMRAVITAHPSSDRIVVARNSYHGKTLGALNILGQRGHRLPFGKLADNVVYVDFGDIAQMREAIAGGAAAVFIEPILGGPYLQVPQLGYLKQVESLCREYGTYLVADEIQTAFGRCGKMFGIDYDQVEPDIVILSKGLTGGHAAIAVAVFSERLDRRLRNDIQVDEAFFATAGGHPYSSSAALAALDFIEQKQLVSRAQKQGEYLLSEMRRVAAKYPDLVLDVPGVGLMTGLKCASPAVETAITMMMGRHNIHLGHSMNEKATHPVLRFYPPLTVSHDEVTRCITALEGVLATLGKRPKLFLKLMNALIKRQFTMPRKWLYKITGVKAA</sequence>
<dbReference type="Pfam" id="PF00202">
    <property type="entry name" value="Aminotran_3"/>
    <property type="match status" value="1"/>
</dbReference>
<gene>
    <name evidence="6" type="ORF">CWB99_04510</name>
</gene>
<keyword evidence="2 6" id="KW-0032">Aminotransferase</keyword>
<dbReference type="FunFam" id="3.40.640.10:FF:000004">
    <property type="entry name" value="Acetylornithine aminotransferase"/>
    <property type="match status" value="1"/>
</dbReference>
<dbReference type="Gene3D" id="3.90.1150.10">
    <property type="entry name" value="Aspartate Aminotransferase, domain 1"/>
    <property type="match status" value="1"/>
</dbReference>
<dbReference type="PROSITE" id="PS00600">
    <property type="entry name" value="AA_TRANSFER_CLASS_3"/>
    <property type="match status" value="1"/>
</dbReference>
<dbReference type="InterPro" id="IPR005814">
    <property type="entry name" value="Aminotrans_3"/>
</dbReference>
<evidence type="ECO:0000256" key="4">
    <source>
        <dbReference type="ARBA" id="ARBA00022898"/>
    </source>
</evidence>
<keyword evidence="4 5" id="KW-0663">Pyridoxal phosphate</keyword>
<proteinExistence type="inferred from homology"/>
<evidence type="ECO:0000313" key="6">
    <source>
        <dbReference type="EMBL" id="TMP31520.1"/>
    </source>
</evidence>
<evidence type="ECO:0000256" key="2">
    <source>
        <dbReference type="ARBA" id="ARBA00022576"/>
    </source>
</evidence>
<dbReference type="InterPro" id="IPR015424">
    <property type="entry name" value="PyrdxlP-dep_Trfase"/>
</dbReference>
<dbReference type="RefSeq" id="WP_138550784.1">
    <property type="nucleotide sequence ID" value="NZ_PNCH01000014.1"/>
</dbReference>
<dbReference type="PANTHER" id="PTHR11986">
    <property type="entry name" value="AMINOTRANSFERASE CLASS III"/>
    <property type="match status" value="1"/>
</dbReference>
<name>A0A5S3WRF3_9GAMM</name>
<dbReference type="OrthoDB" id="9801052at2"/>
<dbReference type="InterPro" id="IPR050103">
    <property type="entry name" value="Class-III_PLP-dep_AT"/>
</dbReference>
<dbReference type="Proteomes" id="UP000310249">
    <property type="component" value="Unassembled WGS sequence"/>
</dbReference>
<evidence type="ECO:0000256" key="3">
    <source>
        <dbReference type="ARBA" id="ARBA00022679"/>
    </source>
</evidence>
<dbReference type="CDD" id="cd00610">
    <property type="entry name" value="OAT_like"/>
    <property type="match status" value="1"/>
</dbReference>
<reference evidence="6 7" key="1">
    <citation type="submission" date="2018-01" db="EMBL/GenBank/DDBJ databases">
        <authorList>
            <person name="Paulsen S."/>
            <person name="Gram L.K."/>
        </authorList>
    </citation>
    <scope>NUCLEOTIDE SEQUENCE [LARGE SCALE GENOMIC DNA]</scope>
    <source>
        <strain evidence="6 7">S2676</strain>
    </source>
</reference>
<reference evidence="7" key="2">
    <citation type="submission" date="2019-06" db="EMBL/GenBank/DDBJ databases">
        <title>Co-occurence of chitin degradation, pigmentation and bioactivity in marine Pseudoalteromonas.</title>
        <authorList>
            <person name="Sonnenschein E.C."/>
            <person name="Bech P.K."/>
        </authorList>
    </citation>
    <scope>NUCLEOTIDE SEQUENCE [LARGE SCALE GENOMIC DNA]</scope>
    <source>
        <strain evidence="7">S2676</strain>
    </source>
</reference>
<dbReference type="PIRSF" id="PIRSF000521">
    <property type="entry name" value="Transaminase_4ab_Lys_Orn"/>
    <property type="match status" value="1"/>
</dbReference>
<dbReference type="PANTHER" id="PTHR11986:SF79">
    <property type="entry name" value="ACETYLORNITHINE AMINOTRANSFERASE, MITOCHONDRIAL"/>
    <property type="match status" value="1"/>
</dbReference>
<dbReference type="GO" id="GO:0030170">
    <property type="term" value="F:pyridoxal phosphate binding"/>
    <property type="evidence" value="ECO:0007669"/>
    <property type="project" value="InterPro"/>
</dbReference>
<evidence type="ECO:0000256" key="1">
    <source>
        <dbReference type="ARBA" id="ARBA00001933"/>
    </source>
</evidence>
<evidence type="ECO:0000256" key="5">
    <source>
        <dbReference type="RuleBase" id="RU003560"/>
    </source>
</evidence>
<protein>
    <submittedName>
        <fullName evidence="6">Aspartate aminotransferase family protein</fullName>
    </submittedName>
</protein>
<dbReference type="AlphaFoldDB" id="A0A5S3WRF3"/>
<comment type="similarity">
    <text evidence="5">Belongs to the class-III pyridoxal-phosphate-dependent aminotransferase family.</text>
</comment>
<dbReference type="InterPro" id="IPR015421">
    <property type="entry name" value="PyrdxlP-dep_Trfase_major"/>
</dbReference>
<accession>A0A5S3WRF3</accession>
<comment type="cofactor">
    <cofactor evidence="1">
        <name>pyridoxal 5'-phosphate</name>
        <dbReference type="ChEBI" id="CHEBI:597326"/>
    </cofactor>
</comment>
<dbReference type="GO" id="GO:0008483">
    <property type="term" value="F:transaminase activity"/>
    <property type="evidence" value="ECO:0007669"/>
    <property type="project" value="UniProtKB-KW"/>
</dbReference>